<organism evidence="1 4">
    <name type="scientific">Tritrichomonas musculus</name>
    <dbReference type="NCBI Taxonomy" id="1915356"/>
    <lineage>
        <taxon>Eukaryota</taxon>
        <taxon>Metamonada</taxon>
        <taxon>Parabasalia</taxon>
        <taxon>Tritrichomonadida</taxon>
        <taxon>Tritrichomonadidae</taxon>
        <taxon>Tritrichomonas</taxon>
    </lineage>
</organism>
<comment type="caution">
    <text evidence="1">The sequence shown here is derived from an EMBL/GenBank/DDBJ whole genome shotgun (WGS) entry which is preliminary data.</text>
</comment>
<sequence>MIGKFKQNKSKQKKIIVDETYDDDDDDDQLTIDDLQILINQLYFQDESGSFPKRLESLQKISKCISRNQFMKFDDLPPPIMAQLHHFIFNVATQQQNTPEINQTILIIITMIYNTFNEQTDDKNMPENYPALINFIWQLIPSEEAFEALSLISSQNLTAAMLVFQHKDEIFSWLSNPDLIHNALILINSLISKKGIRSNFEPFLNNFLDLSQILEPFDLQILYSILGYYCQNKKGVDSIQNYQMIGNLFEKALANPEIFYEALRLVEEVNMRVKSPLLFMEKSNTLSFFEKSLSSSNEKILLEGLNLCLSVADDAPVIEFMFQNGIIDRLFNLINTSTTISSYAIEIVCRIVSEGPSELLPQFLDKGIIDIVTLYFPIVDARCKNEMLKILQTIVKYFEKTGNQEAIDDLATDELSDALSEVRYSDDNPAIWDIANYVYKIIFHNQP</sequence>
<gene>
    <name evidence="3" type="ORF">M9Y10_011470</name>
    <name evidence="2" type="ORF">M9Y10_021481</name>
    <name evidence="1" type="ORF">M9Y10_032947</name>
</gene>
<evidence type="ECO:0000313" key="1">
    <source>
        <dbReference type="EMBL" id="KAK8834198.1"/>
    </source>
</evidence>
<evidence type="ECO:0000313" key="2">
    <source>
        <dbReference type="EMBL" id="KAK8834860.1"/>
    </source>
</evidence>
<protein>
    <submittedName>
        <fullName evidence="1">Uncharacterized protein</fullName>
    </submittedName>
</protein>
<evidence type="ECO:0000313" key="4">
    <source>
        <dbReference type="Proteomes" id="UP001470230"/>
    </source>
</evidence>
<name>A0ABR2GKT9_9EUKA</name>
<dbReference type="SUPFAM" id="SSF48371">
    <property type="entry name" value="ARM repeat"/>
    <property type="match status" value="1"/>
</dbReference>
<dbReference type="EMBL" id="JAPFFF010000017">
    <property type="protein sequence ID" value="KAK8863780.1"/>
    <property type="molecule type" value="Genomic_DNA"/>
</dbReference>
<dbReference type="Gene3D" id="1.25.10.10">
    <property type="entry name" value="Leucine-rich Repeat Variant"/>
    <property type="match status" value="1"/>
</dbReference>
<dbReference type="PROSITE" id="PS00018">
    <property type="entry name" value="EF_HAND_1"/>
    <property type="match status" value="1"/>
</dbReference>
<dbReference type="Proteomes" id="UP001470230">
    <property type="component" value="Unassembled WGS sequence"/>
</dbReference>
<dbReference type="EMBL" id="JAPFFF010000282">
    <property type="protein sequence ID" value="KAK8834860.1"/>
    <property type="molecule type" value="Genomic_DNA"/>
</dbReference>
<reference evidence="1 4" key="1">
    <citation type="submission" date="2024-04" db="EMBL/GenBank/DDBJ databases">
        <title>Tritrichomonas musculus Genome.</title>
        <authorList>
            <person name="Alves-Ferreira E."/>
            <person name="Grigg M."/>
            <person name="Lorenzi H."/>
            <person name="Galac M."/>
        </authorList>
    </citation>
    <scope>NUCLEOTIDE SEQUENCE [LARGE SCALE GENOMIC DNA]</scope>
    <source>
        <strain evidence="1 4">EAF2021</strain>
    </source>
</reference>
<evidence type="ECO:0000313" key="3">
    <source>
        <dbReference type="EMBL" id="KAK8863780.1"/>
    </source>
</evidence>
<keyword evidence="4" id="KW-1185">Reference proteome</keyword>
<dbReference type="InterPro" id="IPR018247">
    <property type="entry name" value="EF_Hand_1_Ca_BS"/>
</dbReference>
<dbReference type="EMBL" id="JAPFFF010000472">
    <property type="protein sequence ID" value="KAK8834198.1"/>
    <property type="molecule type" value="Genomic_DNA"/>
</dbReference>
<accession>A0ABR2GKT9</accession>
<dbReference type="InterPro" id="IPR016024">
    <property type="entry name" value="ARM-type_fold"/>
</dbReference>
<dbReference type="InterPro" id="IPR011989">
    <property type="entry name" value="ARM-like"/>
</dbReference>
<proteinExistence type="predicted"/>